<dbReference type="EMBL" id="GBXM01091040">
    <property type="protein sequence ID" value="JAH17537.1"/>
    <property type="molecule type" value="Transcribed_RNA"/>
</dbReference>
<dbReference type="AlphaFoldDB" id="A0A0E9QM13"/>
<name>A0A0E9QM13_ANGAN</name>
<proteinExistence type="predicted"/>
<organism evidence="1">
    <name type="scientific">Anguilla anguilla</name>
    <name type="common">European freshwater eel</name>
    <name type="synonym">Muraena anguilla</name>
    <dbReference type="NCBI Taxonomy" id="7936"/>
    <lineage>
        <taxon>Eukaryota</taxon>
        <taxon>Metazoa</taxon>
        <taxon>Chordata</taxon>
        <taxon>Craniata</taxon>
        <taxon>Vertebrata</taxon>
        <taxon>Euteleostomi</taxon>
        <taxon>Actinopterygii</taxon>
        <taxon>Neopterygii</taxon>
        <taxon>Teleostei</taxon>
        <taxon>Anguilliformes</taxon>
        <taxon>Anguillidae</taxon>
        <taxon>Anguilla</taxon>
    </lineage>
</organism>
<protein>
    <submittedName>
        <fullName evidence="1">Uncharacterized protein</fullName>
    </submittedName>
</protein>
<reference evidence="1" key="1">
    <citation type="submission" date="2014-11" db="EMBL/GenBank/DDBJ databases">
        <authorList>
            <person name="Amaro Gonzalez C."/>
        </authorList>
    </citation>
    <scope>NUCLEOTIDE SEQUENCE</scope>
</reference>
<sequence length="37" mass="4276">MLWKGCTFITLTSHLGIGHSYIINIVFLCCKWELCQC</sequence>
<accession>A0A0E9QM13</accession>
<evidence type="ECO:0000313" key="1">
    <source>
        <dbReference type="EMBL" id="JAH17537.1"/>
    </source>
</evidence>
<reference evidence="1" key="2">
    <citation type="journal article" date="2015" name="Fish Shellfish Immunol.">
        <title>Early steps in the European eel (Anguilla anguilla)-Vibrio vulnificus interaction in the gills: Role of the RtxA13 toxin.</title>
        <authorList>
            <person name="Callol A."/>
            <person name="Pajuelo D."/>
            <person name="Ebbesson L."/>
            <person name="Teles M."/>
            <person name="MacKenzie S."/>
            <person name="Amaro C."/>
        </authorList>
    </citation>
    <scope>NUCLEOTIDE SEQUENCE</scope>
</reference>